<dbReference type="GO" id="GO:0003676">
    <property type="term" value="F:nucleic acid binding"/>
    <property type="evidence" value="ECO:0007669"/>
    <property type="project" value="InterPro"/>
</dbReference>
<keyword evidence="3" id="KW-1185">Reference proteome</keyword>
<protein>
    <submittedName>
        <fullName evidence="2">Uncharacterized protein</fullName>
    </submittedName>
</protein>
<evidence type="ECO:0000313" key="3">
    <source>
        <dbReference type="Proteomes" id="UP001187531"/>
    </source>
</evidence>
<dbReference type="InterPro" id="IPR012337">
    <property type="entry name" value="RNaseH-like_sf"/>
</dbReference>
<dbReference type="Proteomes" id="UP001187531">
    <property type="component" value="Unassembled WGS sequence"/>
</dbReference>
<accession>A0AA88H294</accession>
<reference evidence="2" key="1">
    <citation type="submission" date="2023-07" db="EMBL/GenBank/DDBJ databases">
        <title>Chromosome-level genome assembly of Artemia franciscana.</title>
        <authorList>
            <person name="Jo E."/>
        </authorList>
    </citation>
    <scope>NUCLEOTIDE SEQUENCE</scope>
    <source>
        <tissue evidence="2">Whole body</tissue>
    </source>
</reference>
<proteinExistence type="predicted"/>
<dbReference type="Gene3D" id="3.30.420.10">
    <property type="entry name" value="Ribonuclease H-like superfamily/Ribonuclease H"/>
    <property type="match status" value="1"/>
</dbReference>
<sequence length="392" mass="44642">MIPRCLTSGVLQLSHLKVLMTAHHNVERSLVKLRNFRYFDKMSTHIINEAQNCHIRLRRNITPKIVPELQKNVSAEISFETWCLDTLGPLPLSGGNKYVVVCIDVRTSLVFLEPVPDVTSETIYSQAVFHSSLFKRLMSFLKVKKRFTSPRAPSTNGAAENKISRHRLQVYLDDEDYAVQLLKEIFLTYHISSKVLLQERGRQAEQFNKGCTKVPLLSVGSVVYIKDDTIKPGTPKGSLQDPYKRRMANIQLLKAVGESRVFLSKHPIVSKGMEKAFPSQTEPSSSTNGSRTKPTMRTFALRSGNIFSRKPEDTRQQRNYLNNTDKSIQMAKDSIDTRPPAQNQNWEIPSHPECSPLSNSILFQSMREDKGYLSGGKVIHRRNGQYRNNFHP</sequence>
<name>A0AA88H294_ARTSF</name>
<gene>
    <name evidence="2" type="ORF">QYM36_019482</name>
</gene>
<dbReference type="AlphaFoldDB" id="A0AA88H294"/>
<organism evidence="2 3">
    <name type="scientific">Artemia franciscana</name>
    <name type="common">Brine shrimp</name>
    <name type="synonym">Artemia sanfranciscana</name>
    <dbReference type="NCBI Taxonomy" id="6661"/>
    <lineage>
        <taxon>Eukaryota</taxon>
        <taxon>Metazoa</taxon>
        <taxon>Ecdysozoa</taxon>
        <taxon>Arthropoda</taxon>
        <taxon>Crustacea</taxon>
        <taxon>Branchiopoda</taxon>
        <taxon>Anostraca</taxon>
        <taxon>Artemiidae</taxon>
        <taxon>Artemia</taxon>
    </lineage>
</organism>
<evidence type="ECO:0000313" key="2">
    <source>
        <dbReference type="EMBL" id="KAK2701884.1"/>
    </source>
</evidence>
<dbReference type="SUPFAM" id="SSF53098">
    <property type="entry name" value="Ribonuclease H-like"/>
    <property type="match status" value="1"/>
</dbReference>
<comment type="caution">
    <text evidence="2">The sequence shown here is derived from an EMBL/GenBank/DDBJ whole genome shotgun (WGS) entry which is preliminary data.</text>
</comment>
<dbReference type="InterPro" id="IPR052160">
    <property type="entry name" value="Gypsy_RT_Integrase-like"/>
</dbReference>
<feature type="compositionally biased region" description="Polar residues" evidence="1">
    <location>
        <begin position="317"/>
        <end position="327"/>
    </location>
</feature>
<feature type="compositionally biased region" description="Polar residues" evidence="1">
    <location>
        <begin position="278"/>
        <end position="295"/>
    </location>
</feature>
<feature type="region of interest" description="Disordered" evidence="1">
    <location>
        <begin position="273"/>
        <end position="328"/>
    </location>
</feature>
<dbReference type="InterPro" id="IPR036397">
    <property type="entry name" value="RNaseH_sf"/>
</dbReference>
<dbReference type="EMBL" id="JAVRJZ010001296">
    <property type="protein sequence ID" value="KAK2701884.1"/>
    <property type="molecule type" value="Genomic_DNA"/>
</dbReference>
<dbReference type="PANTHER" id="PTHR47266">
    <property type="entry name" value="ENDONUCLEASE-RELATED"/>
    <property type="match status" value="1"/>
</dbReference>
<evidence type="ECO:0000256" key="1">
    <source>
        <dbReference type="SAM" id="MobiDB-lite"/>
    </source>
</evidence>